<evidence type="ECO:0000313" key="1">
    <source>
        <dbReference type="EMBL" id="SED19926.1"/>
    </source>
</evidence>
<dbReference type="RefSeq" id="WP_091315182.1">
    <property type="nucleotide sequence ID" value="NZ_FNSO01000004.1"/>
</dbReference>
<protein>
    <submittedName>
        <fullName evidence="1">Uncharacterized protein</fullName>
    </submittedName>
</protein>
<evidence type="ECO:0000313" key="2">
    <source>
        <dbReference type="Proteomes" id="UP000199622"/>
    </source>
</evidence>
<organism evidence="1 2">
    <name type="scientific">Amycolatopsis tolypomycina</name>
    <dbReference type="NCBI Taxonomy" id="208445"/>
    <lineage>
        <taxon>Bacteria</taxon>
        <taxon>Bacillati</taxon>
        <taxon>Actinomycetota</taxon>
        <taxon>Actinomycetes</taxon>
        <taxon>Pseudonocardiales</taxon>
        <taxon>Pseudonocardiaceae</taxon>
        <taxon>Amycolatopsis</taxon>
    </lineage>
</organism>
<keyword evidence="2" id="KW-1185">Reference proteome</keyword>
<sequence length="420" mass="46151">MDLEGAFKVIDTPVHLPGRSDDALIRQLQQQKAFSAPGKTLRPTAGLADGIALRPLEALHWLSYVTRPRYQDDVLDVYMRWGLLRYLGFFAHDYTHSRLPRLTLSEAGRRISGNQRRVTSEEMGIAFGTALAKRWFETTSAADLRTVVDIDVALDARYVFGPSSAVQHIGVQRPDYLLVGADPDDSTRYLVRVLECKGTKNAGHAVPQLARAVGQLDGVTVGGRVPHGLATTVITAENNTSYLAVDPDDEEEPAYEVTAETIDRVRNFRFEADRADASAVEIASASVRASWAMLADFGSNLGALQQWAPEVMERRIVRRPRERLTFPAPVEEARGTSFTFGFDREQLTVSYGIARSVDDALTERSAGAIMEAQRAFAARLRASPTPDEADSRTVYSATADGSIFSLTLERRGRDTFGAAG</sequence>
<dbReference type="OrthoDB" id="5184844at2"/>
<reference evidence="2" key="1">
    <citation type="submission" date="2016-10" db="EMBL/GenBank/DDBJ databases">
        <authorList>
            <person name="Varghese N."/>
            <person name="Submissions S."/>
        </authorList>
    </citation>
    <scope>NUCLEOTIDE SEQUENCE [LARGE SCALE GENOMIC DNA]</scope>
    <source>
        <strain evidence="2">DSM 44544</strain>
    </source>
</reference>
<name>A0A1H4YPI1_9PSEU</name>
<accession>A0A1H4YPI1</accession>
<dbReference type="AlphaFoldDB" id="A0A1H4YPI1"/>
<gene>
    <name evidence="1" type="ORF">SAMN04489727_6851</name>
</gene>
<dbReference type="Proteomes" id="UP000199622">
    <property type="component" value="Unassembled WGS sequence"/>
</dbReference>
<proteinExistence type="predicted"/>
<dbReference type="EMBL" id="FNSO01000004">
    <property type="protein sequence ID" value="SED19926.1"/>
    <property type="molecule type" value="Genomic_DNA"/>
</dbReference>
<dbReference type="STRING" id="208445.SAMN04489727_6851"/>